<dbReference type="GO" id="GO:0003700">
    <property type="term" value="F:DNA-binding transcription factor activity"/>
    <property type="evidence" value="ECO:0007669"/>
    <property type="project" value="InterPro"/>
</dbReference>
<dbReference type="CDD" id="cd08432">
    <property type="entry name" value="PBP2_GcdR_TrpI_HvrB_AmpR_like"/>
    <property type="match status" value="1"/>
</dbReference>
<dbReference type="SUPFAM" id="SSF53850">
    <property type="entry name" value="Periplasmic binding protein-like II"/>
    <property type="match status" value="1"/>
</dbReference>
<dbReference type="Gene3D" id="1.10.10.10">
    <property type="entry name" value="Winged helix-like DNA-binding domain superfamily/Winged helix DNA-binding domain"/>
    <property type="match status" value="1"/>
</dbReference>
<comment type="similarity">
    <text evidence="1">Belongs to the LysR transcriptional regulatory family.</text>
</comment>
<evidence type="ECO:0000256" key="1">
    <source>
        <dbReference type="ARBA" id="ARBA00009437"/>
    </source>
</evidence>
<dbReference type="NCBIfam" id="NF008352">
    <property type="entry name" value="PRK11139.1"/>
    <property type="match status" value="1"/>
</dbReference>
<dbReference type="InterPro" id="IPR036388">
    <property type="entry name" value="WH-like_DNA-bd_sf"/>
</dbReference>
<dbReference type="AlphaFoldDB" id="A0A9X4BGF8"/>
<dbReference type="InterPro" id="IPR000847">
    <property type="entry name" value="LysR_HTH_N"/>
</dbReference>
<reference evidence="6" key="1">
    <citation type="submission" date="2023-02" db="EMBL/GenBank/DDBJ databases">
        <title>Tahibacter soli sp. nov. isolated from soil.</title>
        <authorList>
            <person name="Baek J.H."/>
            <person name="Lee J.K."/>
            <person name="Choi D.G."/>
            <person name="Jeon C.O."/>
        </authorList>
    </citation>
    <scope>NUCLEOTIDE SEQUENCE</scope>
    <source>
        <strain evidence="6">BL</strain>
    </source>
</reference>
<dbReference type="RefSeq" id="WP_263542709.1">
    <property type="nucleotide sequence ID" value="NZ_JAOVZO020000003.1"/>
</dbReference>
<dbReference type="FunFam" id="1.10.10.10:FF:000001">
    <property type="entry name" value="LysR family transcriptional regulator"/>
    <property type="match status" value="1"/>
</dbReference>
<keyword evidence="2" id="KW-0805">Transcription regulation</keyword>
<keyword evidence="7" id="KW-1185">Reference proteome</keyword>
<name>A0A9X4BGF8_9GAMM</name>
<dbReference type="Gene3D" id="3.40.190.10">
    <property type="entry name" value="Periplasmic binding protein-like II"/>
    <property type="match status" value="2"/>
</dbReference>
<accession>A0A9X4BGF8</accession>
<feature type="domain" description="HTH lysR-type" evidence="5">
    <location>
        <begin position="8"/>
        <end position="65"/>
    </location>
</feature>
<proteinExistence type="inferred from homology"/>
<dbReference type="GO" id="GO:0006351">
    <property type="term" value="P:DNA-templated transcription"/>
    <property type="evidence" value="ECO:0007669"/>
    <property type="project" value="TreeGrafter"/>
</dbReference>
<dbReference type="SUPFAM" id="SSF46785">
    <property type="entry name" value="Winged helix' DNA-binding domain"/>
    <property type="match status" value="1"/>
</dbReference>
<gene>
    <name evidence="6" type="primary">gcvA</name>
    <name evidence="6" type="ORF">OD750_002870</name>
</gene>
<evidence type="ECO:0000256" key="3">
    <source>
        <dbReference type="ARBA" id="ARBA00023125"/>
    </source>
</evidence>
<sequence>MRAWQHLPSLRTLRIFESAARHLNWTRAAAELHLTHGAVSLQIKALEDELGLKLFEREGKRTWLTDAGHQLAIGVREAMDQLAATVTRVRERSAGHMLTVSVLPSFASAWLVGRLGSFIARHPEIELNLQSTSALADFRNDGVDLAIRWGNGPWPGLRCDKLLDDELFPVVSPKLLGRNRRSLREPVQLLDLPLVRIKQHARLNDWVRWFSAAGVRTTEPRRGPVFDDTELALRAAAQGQGVVLARSSLVAHRLASGELIAPFALRVPSLYAYYLVCPETHAEKPSVQRFRAWLTEEIAAASPLAPPQEPSS</sequence>
<organism evidence="6 7">
    <name type="scientific">Tahibacter soli</name>
    <dbReference type="NCBI Taxonomy" id="2983605"/>
    <lineage>
        <taxon>Bacteria</taxon>
        <taxon>Pseudomonadati</taxon>
        <taxon>Pseudomonadota</taxon>
        <taxon>Gammaproteobacteria</taxon>
        <taxon>Lysobacterales</taxon>
        <taxon>Rhodanobacteraceae</taxon>
        <taxon>Tahibacter</taxon>
    </lineage>
</organism>
<dbReference type="Pfam" id="PF03466">
    <property type="entry name" value="LysR_substrate"/>
    <property type="match status" value="1"/>
</dbReference>
<protein>
    <submittedName>
        <fullName evidence="6">Transcriptional regulator GcvA</fullName>
    </submittedName>
</protein>
<dbReference type="InterPro" id="IPR036390">
    <property type="entry name" value="WH_DNA-bd_sf"/>
</dbReference>
<dbReference type="InterPro" id="IPR058163">
    <property type="entry name" value="LysR-type_TF_proteobact-type"/>
</dbReference>
<dbReference type="EMBL" id="JAOVZO020000003">
    <property type="protein sequence ID" value="MDC8011486.1"/>
    <property type="molecule type" value="Genomic_DNA"/>
</dbReference>
<dbReference type="PROSITE" id="PS50931">
    <property type="entry name" value="HTH_LYSR"/>
    <property type="match status" value="1"/>
</dbReference>
<dbReference type="PANTHER" id="PTHR30537">
    <property type="entry name" value="HTH-TYPE TRANSCRIPTIONAL REGULATOR"/>
    <property type="match status" value="1"/>
</dbReference>
<evidence type="ECO:0000313" key="7">
    <source>
        <dbReference type="Proteomes" id="UP001139971"/>
    </source>
</evidence>
<evidence type="ECO:0000256" key="4">
    <source>
        <dbReference type="ARBA" id="ARBA00023163"/>
    </source>
</evidence>
<evidence type="ECO:0000259" key="5">
    <source>
        <dbReference type="PROSITE" id="PS50931"/>
    </source>
</evidence>
<dbReference type="Proteomes" id="UP001139971">
    <property type="component" value="Unassembled WGS sequence"/>
</dbReference>
<dbReference type="PANTHER" id="PTHR30537:SF79">
    <property type="entry name" value="TRANSCRIPTIONAL REGULATOR-RELATED"/>
    <property type="match status" value="1"/>
</dbReference>
<dbReference type="GO" id="GO:0043565">
    <property type="term" value="F:sequence-specific DNA binding"/>
    <property type="evidence" value="ECO:0007669"/>
    <property type="project" value="TreeGrafter"/>
</dbReference>
<evidence type="ECO:0000313" key="6">
    <source>
        <dbReference type="EMBL" id="MDC8011486.1"/>
    </source>
</evidence>
<dbReference type="PRINTS" id="PR00039">
    <property type="entry name" value="HTHLYSR"/>
</dbReference>
<dbReference type="InterPro" id="IPR005119">
    <property type="entry name" value="LysR_subst-bd"/>
</dbReference>
<comment type="caution">
    <text evidence="6">The sequence shown here is derived from an EMBL/GenBank/DDBJ whole genome shotgun (WGS) entry which is preliminary data.</text>
</comment>
<keyword evidence="4" id="KW-0804">Transcription</keyword>
<evidence type="ECO:0000256" key="2">
    <source>
        <dbReference type="ARBA" id="ARBA00023015"/>
    </source>
</evidence>
<dbReference type="Pfam" id="PF00126">
    <property type="entry name" value="HTH_1"/>
    <property type="match status" value="1"/>
</dbReference>
<keyword evidence="3" id="KW-0238">DNA-binding</keyword>